<feature type="zinc finger region" description="C4-type" evidence="5">
    <location>
        <begin position="18"/>
        <end position="40"/>
    </location>
</feature>
<evidence type="ECO:0000256" key="4">
    <source>
        <dbReference type="ARBA" id="ARBA00023274"/>
    </source>
</evidence>
<feature type="binding site" evidence="5">
    <location>
        <position position="18"/>
    </location>
    <ligand>
        <name>Zn(2+)</name>
        <dbReference type="ChEBI" id="CHEBI:29105"/>
    </ligand>
</feature>
<comment type="subunit">
    <text evidence="5">Part of the 30S ribosomal subunit.</text>
</comment>
<dbReference type="GO" id="GO:0006412">
    <property type="term" value="P:translation"/>
    <property type="evidence" value="ECO:0007669"/>
    <property type="project" value="UniProtKB-UniRule"/>
</dbReference>
<dbReference type="GO" id="GO:0008270">
    <property type="term" value="F:zinc ion binding"/>
    <property type="evidence" value="ECO:0007669"/>
    <property type="project" value="UniProtKB-UniRule"/>
</dbReference>
<dbReference type="HAMAP" id="MF_00371">
    <property type="entry name" value="Ribosomal_eS27"/>
    <property type="match status" value="1"/>
</dbReference>
<feature type="binding site" evidence="5">
    <location>
        <position position="37"/>
    </location>
    <ligand>
        <name>Zn(2+)</name>
        <dbReference type="ChEBI" id="CHEBI:29105"/>
    </ligand>
</feature>
<organism evidence="6 7">
    <name type="scientific">Candidatus Parvarchaeum acidiphilum ARMAN-4</name>
    <dbReference type="NCBI Taxonomy" id="662760"/>
    <lineage>
        <taxon>Archaea</taxon>
        <taxon>Candidatus Parvarchaeota</taxon>
        <taxon>Candidatus Parvarchaeum</taxon>
    </lineage>
</organism>
<proteinExistence type="inferred from homology"/>
<sequence>MEEIIFRPSEGKFSKVRCNKCKNEQVIFTKASTEVKCLVCNEVLAKPTGGKAKILAEVIENYS</sequence>
<dbReference type="Gene3D" id="2.20.25.100">
    <property type="entry name" value="Zn-binding ribosomal proteins"/>
    <property type="match status" value="1"/>
</dbReference>
<dbReference type="GO" id="GO:1990904">
    <property type="term" value="C:ribonucleoprotein complex"/>
    <property type="evidence" value="ECO:0007669"/>
    <property type="project" value="UniProtKB-KW"/>
</dbReference>
<evidence type="ECO:0000313" key="6">
    <source>
        <dbReference type="EMBL" id="EEZ93098.1"/>
    </source>
</evidence>
<dbReference type="GO" id="GO:0005840">
    <property type="term" value="C:ribosome"/>
    <property type="evidence" value="ECO:0007669"/>
    <property type="project" value="UniProtKB-KW"/>
</dbReference>
<dbReference type="GO" id="GO:0003735">
    <property type="term" value="F:structural constituent of ribosome"/>
    <property type="evidence" value="ECO:0007669"/>
    <property type="project" value="InterPro"/>
</dbReference>
<keyword evidence="3 5" id="KW-0689">Ribosomal protein</keyword>
<dbReference type="EMBL" id="GG730042">
    <property type="protein sequence ID" value="EEZ93098.1"/>
    <property type="molecule type" value="Genomic_DNA"/>
</dbReference>
<comment type="similarity">
    <text evidence="1 5">Belongs to the eukaryotic ribosomal protein eS27 family.</text>
</comment>
<evidence type="ECO:0000256" key="2">
    <source>
        <dbReference type="ARBA" id="ARBA00022833"/>
    </source>
</evidence>
<dbReference type="Proteomes" id="UP000009375">
    <property type="component" value="Unassembled WGS sequence"/>
</dbReference>
<evidence type="ECO:0000256" key="5">
    <source>
        <dbReference type="HAMAP-Rule" id="MF_00371"/>
    </source>
</evidence>
<keyword evidence="5" id="KW-0479">Metal-binding</keyword>
<accession>D2EEZ2</accession>
<keyword evidence="2 5" id="KW-0862">Zinc</keyword>
<dbReference type="AlphaFoldDB" id="D2EEZ2"/>
<reference evidence="6 7" key="1">
    <citation type="journal article" date="2010" name="Proc. Natl. Acad. Sci. U.S.A.">
        <title>Enigmatic, ultrasmall, uncultivated Archaea.</title>
        <authorList>
            <person name="Baker B.J."/>
            <person name="Comolli L.R."/>
            <person name="Dick G.J."/>
            <person name="Hauser L.J."/>
            <person name="Hyatt D."/>
            <person name="Dill B.D."/>
            <person name="Land M.L."/>
            <person name="Verberkmoes N.C."/>
            <person name="Hettich R.L."/>
            <person name="Banfield J.F."/>
        </authorList>
    </citation>
    <scope>NUCLEOTIDE SEQUENCE [LARGE SCALE GENOMIC DNA]</scope>
</reference>
<dbReference type="InterPro" id="IPR000592">
    <property type="entry name" value="Ribosomal_eS27"/>
</dbReference>
<evidence type="ECO:0000256" key="3">
    <source>
        <dbReference type="ARBA" id="ARBA00022980"/>
    </source>
</evidence>
<evidence type="ECO:0000313" key="7">
    <source>
        <dbReference type="Proteomes" id="UP000009375"/>
    </source>
</evidence>
<dbReference type="NCBIfam" id="NF001629">
    <property type="entry name" value="PRK00415.1"/>
    <property type="match status" value="1"/>
</dbReference>
<feature type="binding site" evidence="5">
    <location>
        <position position="21"/>
    </location>
    <ligand>
        <name>Zn(2+)</name>
        <dbReference type="ChEBI" id="CHEBI:29105"/>
    </ligand>
</feature>
<dbReference type="InterPro" id="IPR011332">
    <property type="entry name" value="Ribosomal_zn-bd"/>
</dbReference>
<dbReference type="InterPro" id="IPR023407">
    <property type="entry name" value="Ribosomal_eS27_Zn-bd_dom_sf"/>
</dbReference>
<name>D2EEZ2_PARA4</name>
<dbReference type="Pfam" id="PF01667">
    <property type="entry name" value="Ribosomal_S27e"/>
    <property type="match status" value="1"/>
</dbReference>
<protein>
    <recommendedName>
        <fullName evidence="5">Small ribosomal subunit protein eS27</fullName>
    </recommendedName>
</protein>
<keyword evidence="4 5" id="KW-0687">Ribonucleoprotein</keyword>
<dbReference type="SUPFAM" id="SSF57829">
    <property type="entry name" value="Zn-binding ribosomal proteins"/>
    <property type="match status" value="1"/>
</dbReference>
<feature type="binding site" evidence="5">
    <location>
        <position position="40"/>
    </location>
    <ligand>
        <name>Zn(2+)</name>
        <dbReference type="ChEBI" id="CHEBI:29105"/>
    </ligand>
</feature>
<comment type="cofactor">
    <cofactor evidence="5">
        <name>Zn(2+)</name>
        <dbReference type="ChEBI" id="CHEBI:29105"/>
    </cofactor>
    <text evidence="5">Binds 1 zinc ion per subunit.</text>
</comment>
<gene>
    <name evidence="5" type="primary">rps27e</name>
    <name evidence="6" type="ORF">BJBARM4_0296</name>
</gene>
<evidence type="ECO:0000256" key="1">
    <source>
        <dbReference type="ARBA" id="ARBA00010919"/>
    </source>
</evidence>
<keyword evidence="5" id="KW-0863">Zinc-finger</keyword>